<dbReference type="SMART" id="SM00220">
    <property type="entry name" value="S_TKc"/>
    <property type="match status" value="1"/>
</dbReference>
<accession>B6AGN9</accession>
<proteinExistence type="predicted"/>
<dbReference type="GeneID" id="6996977"/>
<evidence type="ECO:0000256" key="3">
    <source>
        <dbReference type="PROSITE-ProRule" id="PRU10141"/>
    </source>
</evidence>
<organism evidence="5 6">
    <name type="scientific">Cryptosporidium muris (strain RN66)</name>
    <dbReference type="NCBI Taxonomy" id="441375"/>
    <lineage>
        <taxon>Eukaryota</taxon>
        <taxon>Sar</taxon>
        <taxon>Alveolata</taxon>
        <taxon>Apicomplexa</taxon>
        <taxon>Conoidasida</taxon>
        <taxon>Coccidia</taxon>
        <taxon>Eucoccidiorida</taxon>
        <taxon>Eimeriorina</taxon>
        <taxon>Cryptosporidiidae</taxon>
        <taxon>Cryptosporidium</taxon>
    </lineage>
</organism>
<dbReference type="InterPro" id="IPR017441">
    <property type="entry name" value="Protein_kinase_ATP_BS"/>
</dbReference>
<evidence type="ECO:0000313" key="5">
    <source>
        <dbReference type="EMBL" id="EEA07380.1"/>
    </source>
</evidence>
<sequence length="591" mass="67547">MLTSKESDYIYFLLQISPIVQIHTIKANVRYRIGPKDGKTDTDISYPDPPQNVTSSFDLWVKSEDKEFRLTRKSSNNKIESCKYFYKDSITGTYMPIPSFPDIIVVTSGTKLRIMTSQPTECNIAFVLKSQNMVDIVGYTLKSSKEVLSVEPPSTTTHTLPGVEAISSSCLYKNQYNSPAQNWASETEKSYLIFSEASLGKGGNGEVFLGLNRRTLEFVAVKCETPGSLSREAEYLERCKGNFVVKKLDWFQNHIENKEYLVMELLHGGTLRQLLRFRYKDGLPIRTVQQLMHTLILGVDHMHSRGIVHRDLKAANLMFTDLVSNLNVDVYRIKICDLGNSGISLNGRLKGHCCTCFATAPEIYIHNEYDEKVDIWSIGTIFYELLTGHRLIECNHQVNCDATEKILKFNFNEMENQLRDHMKDQLNGDESRLLDDAIDLMKKLLEKNPSKRISATSCLSHRFFSDYQYLHLDYSLRCVMKLNIAKNTDENITSYCESDENSLFYSYCKCSTCVCCKGHLNHSISRGKLISSYYSGLSTLYSNSNSYTSNMGHIFKLSGYHVLKKNFPISNKCQHIVLQKENEQNLNIQNQ</sequence>
<evidence type="ECO:0000313" key="6">
    <source>
        <dbReference type="Proteomes" id="UP000001460"/>
    </source>
</evidence>
<dbReference type="Pfam" id="PF00069">
    <property type="entry name" value="Pkinase"/>
    <property type="match status" value="1"/>
</dbReference>
<feature type="domain" description="Protein kinase" evidence="4">
    <location>
        <begin position="193"/>
        <end position="464"/>
    </location>
</feature>
<keyword evidence="5" id="KW-0808">Transferase</keyword>
<evidence type="ECO:0000256" key="1">
    <source>
        <dbReference type="ARBA" id="ARBA00022741"/>
    </source>
</evidence>
<dbReference type="GO" id="GO:0005524">
    <property type="term" value="F:ATP binding"/>
    <property type="evidence" value="ECO:0007669"/>
    <property type="project" value="UniProtKB-UniRule"/>
</dbReference>
<dbReference type="EMBL" id="DS989733">
    <property type="protein sequence ID" value="EEA07380.1"/>
    <property type="molecule type" value="Genomic_DNA"/>
</dbReference>
<dbReference type="GO" id="GO:0005634">
    <property type="term" value="C:nucleus"/>
    <property type="evidence" value="ECO:0007669"/>
    <property type="project" value="TreeGrafter"/>
</dbReference>
<dbReference type="OrthoDB" id="248923at2759"/>
<dbReference type="PROSITE" id="PS50011">
    <property type="entry name" value="PROTEIN_KINASE_DOM"/>
    <property type="match status" value="1"/>
</dbReference>
<dbReference type="Gene3D" id="1.10.510.10">
    <property type="entry name" value="Transferase(Phosphotransferase) domain 1"/>
    <property type="match status" value="1"/>
</dbReference>
<dbReference type="EC" id="2.7.11.17" evidence="5"/>
<dbReference type="PANTHER" id="PTHR44167:SF18">
    <property type="entry name" value="PROTEIN KINASE DOMAIN-CONTAINING PROTEIN"/>
    <property type="match status" value="1"/>
</dbReference>
<gene>
    <name evidence="5" type="ORF">CMU_035520</name>
</gene>
<reference evidence="5" key="1">
    <citation type="submission" date="2008-06" db="EMBL/GenBank/DDBJ databases">
        <authorList>
            <person name="Lorenzi H."/>
            <person name="Inman J."/>
            <person name="Miller J."/>
            <person name="Schobel S."/>
            <person name="Amedeo P."/>
            <person name="Caler E.V."/>
            <person name="da Silva J."/>
        </authorList>
    </citation>
    <scope>NUCLEOTIDE SEQUENCE [LARGE SCALE GENOMIC DNA]</scope>
    <source>
        <strain evidence="5">RN66</strain>
    </source>
</reference>
<evidence type="ECO:0000259" key="4">
    <source>
        <dbReference type="PROSITE" id="PS50011"/>
    </source>
</evidence>
<dbReference type="PROSITE" id="PS00107">
    <property type="entry name" value="PROTEIN_KINASE_ATP"/>
    <property type="match status" value="1"/>
</dbReference>
<evidence type="ECO:0000256" key="2">
    <source>
        <dbReference type="ARBA" id="ARBA00022840"/>
    </source>
</evidence>
<dbReference type="VEuPathDB" id="CryptoDB:CMU_035520"/>
<name>B6AGN9_CRYMR</name>
<dbReference type="eggNOG" id="KOG0604">
    <property type="taxonomic scope" value="Eukaryota"/>
</dbReference>
<dbReference type="GO" id="GO:0004683">
    <property type="term" value="F:calcium/calmodulin-dependent protein kinase activity"/>
    <property type="evidence" value="ECO:0007669"/>
    <property type="project" value="UniProtKB-EC"/>
</dbReference>
<dbReference type="GO" id="GO:0044773">
    <property type="term" value="P:mitotic DNA damage checkpoint signaling"/>
    <property type="evidence" value="ECO:0007669"/>
    <property type="project" value="TreeGrafter"/>
</dbReference>
<dbReference type="InterPro" id="IPR008271">
    <property type="entry name" value="Ser/Thr_kinase_AS"/>
</dbReference>
<protein>
    <submittedName>
        <fullName evidence="5">Protein kinase domain-containing protein</fullName>
        <ecNumber evidence="5">2.7.11.17</ecNumber>
    </submittedName>
</protein>
<dbReference type="RefSeq" id="XP_002141729.1">
    <property type="nucleotide sequence ID" value="XM_002141693.1"/>
</dbReference>
<dbReference type="Proteomes" id="UP000001460">
    <property type="component" value="Unassembled WGS sequence"/>
</dbReference>
<dbReference type="GO" id="GO:0005737">
    <property type="term" value="C:cytoplasm"/>
    <property type="evidence" value="ECO:0007669"/>
    <property type="project" value="TreeGrafter"/>
</dbReference>
<keyword evidence="5" id="KW-0418">Kinase</keyword>
<keyword evidence="2 3" id="KW-0067">ATP-binding</keyword>
<dbReference type="InterPro" id="IPR000719">
    <property type="entry name" value="Prot_kinase_dom"/>
</dbReference>
<feature type="binding site" evidence="3">
    <location>
        <position position="222"/>
    </location>
    <ligand>
        <name>ATP</name>
        <dbReference type="ChEBI" id="CHEBI:30616"/>
    </ligand>
</feature>
<dbReference type="SUPFAM" id="SSF56112">
    <property type="entry name" value="Protein kinase-like (PK-like)"/>
    <property type="match status" value="1"/>
</dbReference>
<dbReference type="InterPro" id="IPR011009">
    <property type="entry name" value="Kinase-like_dom_sf"/>
</dbReference>
<dbReference type="PROSITE" id="PS00108">
    <property type="entry name" value="PROTEIN_KINASE_ST"/>
    <property type="match status" value="1"/>
</dbReference>
<keyword evidence="6" id="KW-1185">Reference proteome</keyword>
<dbReference type="AlphaFoldDB" id="B6AGN9"/>
<dbReference type="STRING" id="441375.B6AGN9"/>
<keyword evidence="1 3" id="KW-0547">Nucleotide-binding</keyword>
<dbReference type="PANTHER" id="PTHR44167">
    <property type="entry name" value="OVARIAN-SPECIFIC SERINE/THREONINE-PROTEIN KINASE LOK-RELATED"/>
    <property type="match status" value="1"/>
</dbReference>